<evidence type="ECO:0000259" key="1">
    <source>
        <dbReference type="PROSITE" id="PS51747"/>
    </source>
</evidence>
<dbReference type="PANTHER" id="PTHR11079:SF161">
    <property type="entry name" value="CMP_DCMP-TYPE DEAMINASE DOMAIN-CONTAINING PROTEIN"/>
    <property type="match status" value="1"/>
</dbReference>
<dbReference type="AlphaFoldDB" id="A0A2G1VUB2"/>
<dbReference type="PROSITE" id="PS51747">
    <property type="entry name" value="CYT_DCMP_DEAMINASES_2"/>
    <property type="match status" value="1"/>
</dbReference>
<dbReference type="CDD" id="cd01285">
    <property type="entry name" value="nucleoside_deaminase"/>
    <property type="match status" value="1"/>
</dbReference>
<dbReference type="Proteomes" id="UP000229433">
    <property type="component" value="Unassembled WGS sequence"/>
</dbReference>
<gene>
    <name evidence="2" type="ORF">CJ305_04295</name>
</gene>
<dbReference type="Pfam" id="PF00383">
    <property type="entry name" value="dCMP_cyt_deam_1"/>
    <property type="match status" value="1"/>
</dbReference>
<evidence type="ECO:0000313" key="3">
    <source>
        <dbReference type="Proteomes" id="UP000229433"/>
    </source>
</evidence>
<keyword evidence="3" id="KW-1185">Reference proteome</keyword>
<reference evidence="2 3" key="1">
    <citation type="submission" date="2017-08" db="EMBL/GenBank/DDBJ databases">
        <title>The whole genome shortgun sequences of strain Leeuwenhoekiella nanhaiensis G18 from the South China Sea.</title>
        <authorList>
            <person name="Liu Q."/>
        </authorList>
    </citation>
    <scope>NUCLEOTIDE SEQUENCE [LARGE SCALE GENOMIC DNA]</scope>
    <source>
        <strain evidence="2 3">G18</strain>
    </source>
</reference>
<evidence type="ECO:0000313" key="2">
    <source>
        <dbReference type="EMBL" id="PHQ30190.1"/>
    </source>
</evidence>
<feature type="domain" description="CMP/dCMP-type deaminase" evidence="1">
    <location>
        <begin position="4"/>
        <end position="117"/>
    </location>
</feature>
<comment type="caution">
    <text evidence="2">The sequence shown here is derived from an EMBL/GenBank/DDBJ whole genome shotgun (WGS) entry which is preliminary data.</text>
</comment>
<dbReference type="EMBL" id="NQXA01000002">
    <property type="protein sequence ID" value="PHQ30190.1"/>
    <property type="molecule type" value="Genomic_DNA"/>
</dbReference>
<name>A0A2G1VUB2_9FLAO</name>
<proteinExistence type="predicted"/>
<sequence length="149" mass="16288">MEQNQHETFMRKAISWAAKGKAAEGGGAFGAVIVKDGSIIAEGHNRVGASTDCTQHAELAMIQEACKKLNSKSLKGCVLYTSCEPCLMCLGTTRWAELEMVYYGASAEDAKAAGYVYSDLFYNSHTGKRHVEFNLKQLLRDEAVAVWNS</sequence>
<dbReference type="OrthoDB" id="9802676at2"/>
<dbReference type="InterPro" id="IPR016193">
    <property type="entry name" value="Cytidine_deaminase-like"/>
</dbReference>
<organism evidence="2 3">
    <name type="scientific">Leeuwenhoekiella nanhaiensis</name>
    <dbReference type="NCBI Taxonomy" id="1655491"/>
    <lineage>
        <taxon>Bacteria</taxon>
        <taxon>Pseudomonadati</taxon>
        <taxon>Bacteroidota</taxon>
        <taxon>Flavobacteriia</taxon>
        <taxon>Flavobacteriales</taxon>
        <taxon>Flavobacteriaceae</taxon>
        <taxon>Leeuwenhoekiella</taxon>
    </lineage>
</organism>
<accession>A0A2G1VUB2</accession>
<dbReference type="GO" id="GO:0006152">
    <property type="term" value="P:purine nucleoside catabolic process"/>
    <property type="evidence" value="ECO:0007669"/>
    <property type="project" value="TreeGrafter"/>
</dbReference>
<dbReference type="Gene3D" id="3.40.140.10">
    <property type="entry name" value="Cytidine Deaminase, domain 2"/>
    <property type="match status" value="1"/>
</dbReference>
<dbReference type="SUPFAM" id="SSF53927">
    <property type="entry name" value="Cytidine deaminase-like"/>
    <property type="match status" value="1"/>
</dbReference>
<dbReference type="GO" id="GO:0047974">
    <property type="term" value="F:guanosine deaminase activity"/>
    <property type="evidence" value="ECO:0007669"/>
    <property type="project" value="TreeGrafter"/>
</dbReference>
<dbReference type="InterPro" id="IPR002125">
    <property type="entry name" value="CMP_dCMP_dom"/>
</dbReference>
<dbReference type="PANTHER" id="PTHR11079">
    <property type="entry name" value="CYTOSINE DEAMINASE FAMILY MEMBER"/>
    <property type="match status" value="1"/>
</dbReference>
<dbReference type="RefSeq" id="WP_099645025.1">
    <property type="nucleotide sequence ID" value="NZ_KZ319288.1"/>
</dbReference>
<protein>
    <submittedName>
        <fullName evidence="2">tRNA-specific adenosine deaminase</fullName>
    </submittedName>
</protein>